<keyword evidence="2" id="KW-1185">Reference proteome</keyword>
<proteinExistence type="predicted"/>
<evidence type="ECO:0000313" key="2">
    <source>
        <dbReference type="Proteomes" id="UP001610335"/>
    </source>
</evidence>
<accession>A0ABR4I689</accession>
<reference evidence="1 2" key="1">
    <citation type="submission" date="2024-07" db="EMBL/GenBank/DDBJ databases">
        <title>Section-level genome sequencing and comparative genomics of Aspergillus sections Usti and Cavernicolus.</title>
        <authorList>
            <consortium name="Lawrence Berkeley National Laboratory"/>
            <person name="Nybo J.L."/>
            <person name="Vesth T.C."/>
            <person name="Theobald S."/>
            <person name="Frisvad J.C."/>
            <person name="Larsen T.O."/>
            <person name="Kjaerboelling I."/>
            <person name="Rothschild-Mancinelli K."/>
            <person name="Lyhne E.K."/>
            <person name="Kogle M.E."/>
            <person name="Barry K."/>
            <person name="Clum A."/>
            <person name="Na H."/>
            <person name="Ledsgaard L."/>
            <person name="Lin J."/>
            <person name="Lipzen A."/>
            <person name="Kuo A."/>
            <person name="Riley R."/>
            <person name="Mondo S."/>
            <person name="LaButti K."/>
            <person name="Haridas S."/>
            <person name="Pangalinan J."/>
            <person name="Salamov A.A."/>
            <person name="Simmons B.A."/>
            <person name="Magnuson J.K."/>
            <person name="Chen J."/>
            <person name="Drula E."/>
            <person name="Henrissat B."/>
            <person name="Wiebenga A."/>
            <person name="Lubbers R.J."/>
            <person name="Gomes A.C."/>
            <person name="Makela M.R."/>
            <person name="Stajich J."/>
            <person name="Grigoriev I.V."/>
            <person name="Mortensen U.H."/>
            <person name="De vries R.P."/>
            <person name="Baker S.E."/>
            <person name="Andersen M.R."/>
        </authorList>
    </citation>
    <scope>NUCLEOTIDE SEQUENCE [LARGE SCALE GENOMIC DNA]</scope>
    <source>
        <strain evidence="1 2">CBS 600.67</strain>
    </source>
</reference>
<evidence type="ECO:0000313" key="1">
    <source>
        <dbReference type="EMBL" id="KAL2823172.1"/>
    </source>
</evidence>
<dbReference type="EMBL" id="JBFXLS010000055">
    <property type="protein sequence ID" value="KAL2823172.1"/>
    <property type="molecule type" value="Genomic_DNA"/>
</dbReference>
<dbReference type="Proteomes" id="UP001610335">
    <property type="component" value="Unassembled WGS sequence"/>
</dbReference>
<gene>
    <name evidence="1" type="ORF">BDW59DRAFT_149035</name>
</gene>
<organism evidence="1 2">
    <name type="scientific">Aspergillus cavernicola</name>
    <dbReference type="NCBI Taxonomy" id="176166"/>
    <lineage>
        <taxon>Eukaryota</taxon>
        <taxon>Fungi</taxon>
        <taxon>Dikarya</taxon>
        <taxon>Ascomycota</taxon>
        <taxon>Pezizomycotina</taxon>
        <taxon>Eurotiomycetes</taxon>
        <taxon>Eurotiomycetidae</taxon>
        <taxon>Eurotiales</taxon>
        <taxon>Aspergillaceae</taxon>
        <taxon>Aspergillus</taxon>
        <taxon>Aspergillus subgen. Nidulantes</taxon>
    </lineage>
</organism>
<comment type="caution">
    <text evidence="1">The sequence shown here is derived from an EMBL/GenBank/DDBJ whole genome shotgun (WGS) entry which is preliminary data.</text>
</comment>
<protein>
    <submittedName>
        <fullName evidence="1">Uncharacterized protein</fullName>
    </submittedName>
</protein>
<sequence>MQLPVFQSGKKSGKIPLGIPLYHCGYSVCPVGGSIFYSGEYSHSSRRRLGVSDWQVERLVPLESYPCVCSKSMETPSRWKPLGLGLNSAS</sequence>
<name>A0ABR4I689_9EURO</name>